<name>A0A1I7ZAH6_9BILA</name>
<evidence type="ECO:0000313" key="1">
    <source>
        <dbReference type="Proteomes" id="UP000095287"/>
    </source>
</evidence>
<dbReference type="Proteomes" id="UP000095287">
    <property type="component" value="Unplaced"/>
</dbReference>
<proteinExistence type="predicted"/>
<evidence type="ECO:0000313" key="2">
    <source>
        <dbReference type="WBParaSite" id="L893_g24451.t1"/>
    </source>
</evidence>
<keyword evidence="1" id="KW-1185">Reference proteome</keyword>
<dbReference type="AlphaFoldDB" id="A0A1I7ZAH6"/>
<sequence>MSSIQKNVVSLVFSRIAFDVLDPEERGLAGFLEDCLCRVPGHQISRAIHVRRKFIGAEVLSWYVPKQSVRCPSDVQLPFVLRISDNSTSFEEYTVYCLVLVPEVSRVDKVDEAVRKSNYIVVRA</sequence>
<reference evidence="2" key="1">
    <citation type="submission" date="2016-11" db="UniProtKB">
        <authorList>
            <consortium name="WormBaseParasite"/>
        </authorList>
    </citation>
    <scope>IDENTIFICATION</scope>
</reference>
<dbReference type="WBParaSite" id="L893_g24451.t1">
    <property type="protein sequence ID" value="L893_g24451.t1"/>
    <property type="gene ID" value="L893_g24451"/>
</dbReference>
<organism evidence="1 2">
    <name type="scientific">Steinernema glaseri</name>
    <dbReference type="NCBI Taxonomy" id="37863"/>
    <lineage>
        <taxon>Eukaryota</taxon>
        <taxon>Metazoa</taxon>
        <taxon>Ecdysozoa</taxon>
        <taxon>Nematoda</taxon>
        <taxon>Chromadorea</taxon>
        <taxon>Rhabditida</taxon>
        <taxon>Tylenchina</taxon>
        <taxon>Panagrolaimomorpha</taxon>
        <taxon>Strongyloidoidea</taxon>
        <taxon>Steinernematidae</taxon>
        <taxon>Steinernema</taxon>
    </lineage>
</organism>
<accession>A0A1I7ZAH6</accession>
<protein>
    <submittedName>
        <fullName evidence="2">PI3K/PI4K domain-containing protein</fullName>
    </submittedName>
</protein>